<dbReference type="Pfam" id="PF07690">
    <property type="entry name" value="MFS_1"/>
    <property type="match status" value="1"/>
</dbReference>
<feature type="transmembrane region" description="Helical" evidence="7">
    <location>
        <begin position="229"/>
        <end position="247"/>
    </location>
</feature>
<protein>
    <submittedName>
        <fullName evidence="9">MFS transporter</fullName>
    </submittedName>
</protein>
<dbReference type="Proteomes" id="UP001499854">
    <property type="component" value="Unassembled WGS sequence"/>
</dbReference>
<keyword evidence="6 7" id="KW-0472">Membrane</keyword>
<dbReference type="PANTHER" id="PTHR43266:SF2">
    <property type="entry name" value="MAJOR FACILITATOR SUPERFAMILY (MFS) PROFILE DOMAIN-CONTAINING PROTEIN"/>
    <property type="match status" value="1"/>
</dbReference>
<dbReference type="Gene3D" id="1.20.1250.20">
    <property type="entry name" value="MFS general substrate transporter like domains"/>
    <property type="match status" value="1"/>
</dbReference>
<keyword evidence="10" id="KW-1185">Reference proteome</keyword>
<keyword evidence="4 7" id="KW-0812">Transmembrane</keyword>
<proteinExistence type="predicted"/>
<evidence type="ECO:0000256" key="3">
    <source>
        <dbReference type="ARBA" id="ARBA00022475"/>
    </source>
</evidence>
<keyword evidence="5 7" id="KW-1133">Transmembrane helix</keyword>
<dbReference type="PANTHER" id="PTHR43266">
    <property type="entry name" value="MACROLIDE-EFFLUX PROTEIN"/>
    <property type="match status" value="1"/>
</dbReference>
<evidence type="ECO:0000256" key="5">
    <source>
        <dbReference type="ARBA" id="ARBA00022989"/>
    </source>
</evidence>
<comment type="caution">
    <text evidence="9">The sequence shown here is derived from an EMBL/GenBank/DDBJ whole genome shotgun (WGS) entry which is preliminary data.</text>
</comment>
<evidence type="ECO:0000259" key="8">
    <source>
        <dbReference type="PROSITE" id="PS50850"/>
    </source>
</evidence>
<dbReference type="InterPro" id="IPR020846">
    <property type="entry name" value="MFS_dom"/>
</dbReference>
<feature type="transmembrane region" description="Helical" evidence="7">
    <location>
        <begin position="109"/>
        <end position="128"/>
    </location>
</feature>
<reference evidence="9 10" key="1">
    <citation type="journal article" date="2019" name="Int. J. Syst. Evol. Microbiol.">
        <title>The Global Catalogue of Microorganisms (GCM) 10K type strain sequencing project: providing services to taxonomists for standard genome sequencing and annotation.</title>
        <authorList>
            <consortium name="The Broad Institute Genomics Platform"/>
            <consortium name="The Broad Institute Genome Sequencing Center for Infectious Disease"/>
            <person name="Wu L."/>
            <person name="Ma J."/>
        </authorList>
    </citation>
    <scope>NUCLEOTIDE SEQUENCE [LARGE SCALE GENOMIC DNA]</scope>
    <source>
        <strain evidence="9 10">JCM 16013</strain>
    </source>
</reference>
<keyword evidence="2" id="KW-0813">Transport</keyword>
<name>A0ABN2QF17_9ACTN</name>
<feature type="transmembrane region" description="Helical" evidence="7">
    <location>
        <begin position="267"/>
        <end position="286"/>
    </location>
</feature>
<sequence>MRTVINRDFTRLWWGQAVSRVGDYVFDTTLVLWIAAKLGNGRNWAPIAVSGVLIAALTATIAIAPAAGVFADRWNRKRTMLRMDAIRGVLVGGLAALAFVPAHDLPVGVWLGVIYLVVFAVGAAGTFFGPSRMAVIPEVVHGDEEIVRASGITQSTEALAAMIGPPLAAPLLFAGGVQWALVVNALSYLVSYLAVRSVRIPDNTTASGQAPKPDFWAEFRAGLAFFAKTRVLVVLLVAACIANFGAQAMSTLDVFFITRNLHAAPKLYGLLGLAAGAGAIVGGLLSSRVVARIGTVTAVWATVGSAGVLIMCYARQSSIWAALPIIFVATLPIAMVNTALEPLLIRVTPREMLGRVISVFMPVNSVVQLGSTVLIGWLISTVMLNFHAEVGGVHMGPIDTMFTVTGLLFIAAAAYAFVMLPRD</sequence>
<dbReference type="PROSITE" id="PS50850">
    <property type="entry name" value="MFS"/>
    <property type="match status" value="1"/>
</dbReference>
<keyword evidence="3" id="KW-1003">Cell membrane</keyword>
<dbReference type="InterPro" id="IPR036259">
    <property type="entry name" value="MFS_trans_sf"/>
</dbReference>
<organism evidence="9 10">
    <name type="scientific">Catenulispora subtropica</name>
    <dbReference type="NCBI Taxonomy" id="450798"/>
    <lineage>
        <taxon>Bacteria</taxon>
        <taxon>Bacillati</taxon>
        <taxon>Actinomycetota</taxon>
        <taxon>Actinomycetes</taxon>
        <taxon>Catenulisporales</taxon>
        <taxon>Catenulisporaceae</taxon>
        <taxon>Catenulispora</taxon>
    </lineage>
</organism>
<evidence type="ECO:0000256" key="4">
    <source>
        <dbReference type="ARBA" id="ARBA00022692"/>
    </source>
</evidence>
<dbReference type="CDD" id="cd06173">
    <property type="entry name" value="MFS_MefA_like"/>
    <property type="match status" value="1"/>
</dbReference>
<dbReference type="EMBL" id="BAAAQM010000001">
    <property type="protein sequence ID" value="GAA1951014.1"/>
    <property type="molecule type" value="Genomic_DNA"/>
</dbReference>
<dbReference type="RefSeq" id="WP_344655007.1">
    <property type="nucleotide sequence ID" value="NZ_BAAAQM010000001.1"/>
</dbReference>
<dbReference type="InterPro" id="IPR011701">
    <property type="entry name" value="MFS"/>
</dbReference>
<dbReference type="SUPFAM" id="SSF103473">
    <property type="entry name" value="MFS general substrate transporter"/>
    <property type="match status" value="1"/>
</dbReference>
<evidence type="ECO:0000256" key="1">
    <source>
        <dbReference type="ARBA" id="ARBA00004651"/>
    </source>
</evidence>
<feature type="transmembrane region" description="Helical" evidence="7">
    <location>
        <begin position="352"/>
        <end position="380"/>
    </location>
</feature>
<evidence type="ECO:0000256" key="6">
    <source>
        <dbReference type="ARBA" id="ARBA00023136"/>
    </source>
</evidence>
<feature type="transmembrane region" description="Helical" evidence="7">
    <location>
        <begin position="44"/>
        <end position="64"/>
    </location>
</feature>
<feature type="transmembrane region" description="Helical" evidence="7">
    <location>
        <begin position="319"/>
        <end position="340"/>
    </location>
</feature>
<comment type="subcellular location">
    <subcellularLocation>
        <location evidence="1">Cell membrane</location>
        <topology evidence="1">Multi-pass membrane protein</topology>
    </subcellularLocation>
</comment>
<feature type="transmembrane region" description="Helical" evidence="7">
    <location>
        <begin position="85"/>
        <end position="103"/>
    </location>
</feature>
<feature type="transmembrane region" description="Helical" evidence="7">
    <location>
        <begin position="293"/>
        <end position="313"/>
    </location>
</feature>
<accession>A0ABN2QF17</accession>
<evidence type="ECO:0000313" key="9">
    <source>
        <dbReference type="EMBL" id="GAA1951014.1"/>
    </source>
</evidence>
<evidence type="ECO:0000313" key="10">
    <source>
        <dbReference type="Proteomes" id="UP001499854"/>
    </source>
</evidence>
<evidence type="ECO:0000256" key="2">
    <source>
        <dbReference type="ARBA" id="ARBA00022448"/>
    </source>
</evidence>
<evidence type="ECO:0000256" key="7">
    <source>
        <dbReference type="SAM" id="Phobius"/>
    </source>
</evidence>
<feature type="transmembrane region" description="Helical" evidence="7">
    <location>
        <begin position="400"/>
        <end position="420"/>
    </location>
</feature>
<feature type="domain" description="Major facilitator superfamily (MFS) profile" evidence="8">
    <location>
        <begin position="1"/>
        <end position="423"/>
    </location>
</feature>
<gene>
    <name evidence="9" type="ORF">GCM10009838_02680</name>
</gene>